<sequence length="79" mass="8142">MQPTLSAAEARRYDRATSPVMSIVLAAIIRQGSSGWAHVAGLMWLGSCGWDQWLGSVAGLSGWAHLAGRGCGGADQASA</sequence>
<keyword evidence="2" id="KW-1185">Reference proteome</keyword>
<reference evidence="1 2" key="1">
    <citation type="submission" date="2019-03" db="EMBL/GenBank/DDBJ databases">
        <title>Genomic Encyclopedia of Type Strains, Phase IV (KMG-IV): sequencing the most valuable type-strain genomes for metagenomic binning, comparative biology and taxonomic classification.</title>
        <authorList>
            <person name="Goeker M."/>
        </authorList>
    </citation>
    <scope>NUCLEOTIDE SEQUENCE [LARGE SCALE GENOMIC DNA]</scope>
    <source>
        <strain evidence="1 2">DSM 19580</strain>
    </source>
</reference>
<proteinExistence type="predicted"/>
<name>A0A4R3YUT8_9GAMM</name>
<evidence type="ECO:0000313" key="1">
    <source>
        <dbReference type="EMBL" id="TCV96777.1"/>
    </source>
</evidence>
<gene>
    <name evidence="1" type="ORF">EDC52_104217</name>
</gene>
<organism evidence="1 2">
    <name type="scientific">Biostraticola tofi</name>
    <dbReference type="NCBI Taxonomy" id="466109"/>
    <lineage>
        <taxon>Bacteria</taxon>
        <taxon>Pseudomonadati</taxon>
        <taxon>Pseudomonadota</taxon>
        <taxon>Gammaproteobacteria</taxon>
        <taxon>Enterobacterales</taxon>
        <taxon>Bruguierivoracaceae</taxon>
        <taxon>Biostraticola</taxon>
    </lineage>
</organism>
<dbReference type="AlphaFoldDB" id="A0A4R3YUT8"/>
<dbReference type="Proteomes" id="UP000295719">
    <property type="component" value="Unassembled WGS sequence"/>
</dbReference>
<dbReference type="EMBL" id="SMCR01000004">
    <property type="protein sequence ID" value="TCV96777.1"/>
    <property type="molecule type" value="Genomic_DNA"/>
</dbReference>
<protein>
    <submittedName>
        <fullName evidence="1">Uncharacterized protein</fullName>
    </submittedName>
</protein>
<comment type="caution">
    <text evidence="1">The sequence shown here is derived from an EMBL/GenBank/DDBJ whole genome shotgun (WGS) entry which is preliminary data.</text>
</comment>
<evidence type="ECO:0000313" key="2">
    <source>
        <dbReference type="Proteomes" id="UP000295719"/>
    </source>
</evidence>
<accession>A0A4R3YUT8</accession>